<gene>
    <name evidence="2" type="ORF">TWF718_005236</name>
</gene>
<protein>
    <recommendedName>
        <fullName evidence="1">Aminotransferase class V domain-containing protein</fullName>
    </recommendedName>
</protein>
<dbReference type="Pfam" id="PF00266">
    <property type="entry name" value="Aminotran_5"/>
    <property type="match status" value="1"/>
</dbReference>
<dbReference type="AlphaFoldDB" id="A0AAN8RNR9"/>
<comment type="caution">
    <text evidence="2">The sequence shown here is derived from an EMBL/GenBank/DDBJ whole genome shotgun (WGS) entry which is preliminary data.</text>
</comment>
<dbReference type="SUPFAM" id="SSF53383">
    <property type="entry name" value="PLP-dependent transferases"/>
    <property type="match status" value="1"/>
</dbReference>
<dbReference type="GO" id="GO:0043545">
    <property type="term" value="P:molybdopterin cofactor metabolic process"/>
    <property type="evidence" value="ECO:0007669"/>
    <property type="project" value="TreeGrafter"/>
</dbReference>
<dbReference type="InterPro" id="IPR015424">
    <property type="entry name" value="PyrdxlP-dep_Trfase"/>
</dbReference>
<name>A0AAN8RNR9_9PEZI</name>
<dbReference type="InterPro" id="IPR000192">
    <property type="entry name" value="Aminotrans_V_dom"/>
</dbReference>
<sequence length="501" mass="55549">MRSYSPKIEEIRRKEYGYLNGVTYLDHAGCTLYPTTLMQNFAQDMASNLFGNPHSASPSSMLSSERVETVRSRVLKFFNASPDHFDLVFVANATAGIKMVMDGFRDLKDGYWYGYHRDSHTSLVGVREHSTASQCFVNDDQVTEWIASKSTAEEDSATKLFAYPAQSNMNGRRSPLNWCGQIRKNKPNTYTLLDAAAYLTTGYLDLSNHQDAPDFVCLSFYKIFGFPDLGALIVRKSAGAEIITKRKYFGGGTVKMVLSIDTAWHSKREEIHECLEDGTLPFHNIVALGHAMDTYADLYGSPKQVSAYTLGLAKIAYEKLSNLRHSNGVAVCEIYKDEKASYNDSTTQGPTVAFNIRKPDGSWVGKSKVEEAAIKNNIHLRSGGVCNPGGVATVLQWDSVGMKKNFDEGMSCGDKNDLMGGKPTGIVRISLGAMSSIKDVEIFLLFVEQTYVYSGDMVGYTELLTKLEKEAQPQAPTRTEENKKALKKLLRNITGRIYVAG</sequence>
<keyword evidence="3" id="KW-1185">Reference proteome</keyword>
<proteinExistence type="predicted"/>
<dbReference type="InterPro" id="IPR015421">
    <property type="entry name" value="PyrdxlP-dep_Trfase_major"/>
</dbReference>
<evidence type="ECO:0000313" key="3">
    <source>
        <dbReference type="Proteomes" id="UP001313282"/>
    </source>
</evidence>
<reference evidence="2 3" key="1">
    <citation type="submission" date="2019-10" db="EMBL/GenBank/DDBJ databases">
        <authorList>
            <person name="Palmer J.M."/>
        </authorList>
    </citation>
    <scope>NUCLEOTIDE SEQUENCE [LARGE SCALE GENOMIC DNA]</scope>
    <source>
        <strain evidence="2 3">TWF718</strain>
    </source>
</reference>
<evidence type="ECO:0000313" key="2">
    <source>
        <dbReference type="EMBL" id="KAK6347397.1"/>
    </source>
</evidence>
<dbReference type="GO" id="GO:0008265">
    <property type="term" value="F:molybdenum cofactor sulfurtransferase activity"/>
    <property type="evidence" value="ECO:0007669"/>
    <property type="project" value="TreeGrafter"/>
</dbReference>
<dbReference type="PANTHER" id="PTHR14237">
    <property type="entry name" value="MOLYBDOPTERIN COFACTOR SULFURASE MOSC"/>
    <property type="match status" value="1"/>
</dbReference>
<feature type="domain" description="Aminotransferase class V" evidence="1">
    <location>
        <begin position="23"/>
        <end position="443"/>
    </location>
</feature>
<dbReference type="PANTHER" id="PTHR14237:SF80">
    <property type="entry name" value="MOLYBDENUM COFACTOR SULFURASE"/>
    <property type="match status" value="1"/>
</dbReference>
<dbReference type="Proteomes" id="UP001313282">
    <property type="component" value="Unassembled WGS sequence"/>
</dbReference>
<dbReference type="EMBL" id="JAVHNR010000003">
    <property type="protein sequence ID" value="KAK6347397.1"/>
    <property type="molecule type" value="Genomic_DNA"/>
</dbReference>
<evidence type="ECO:0000259" key="1">
    <source>
        <dbReference type="Pfam" id="PF00266"/>
    </source>
</evidence>
<accession>A0AAN8RNR9</accession>
<dbReference type="Gene3D" id="3.40.640.10">
    <property type="entry name" value="Type I PLP-dependent aspartate aminotransferase-like (Major domain)"/>
    <property type="match status" value="1"/>
</dbReference>
<organism evidence="2 3">
    <name type="scientific">Orbilia javanica</name>
    <dbReference type="NCBI Taxonomy" id="47235"/>
    <lineage>
        <taxon>Eukaryota</taxon>
        <taxon>Fungi</taxon>
        <taxon>Dikarya</taxon>
        <taxon>Ascomycota</taxon>
        <taxon>Pezizomycotina</taxon>
        <taxon>Orbiliomycetes</taxon>
        <taxon>Orbiliales</taxon>
        <taxon>Orbiliaceae</taxon>
        <taxon>Orbilia</taxon>
    </lineage>
</organism>